<evidence type="ECO:0000256" key="1">
    <source>
        <dbReference type="SAM" id="MobiDB-lite"/>
    </source>
</evidence>
<gene>
    <name evidence="2" type="primary">Hypp9005</name>
    <name evidence="2" type="ORF">BLAG_LOCUS11621</name>
</gene>
<feature type="compositionally biased region" description="Basic and acidic residues" evidence="1">
    <location>
        <begin position="286"/>
        <end position="295"/>
    </location>
</feature>
<accession>A0A8K0EJJ8</accession>
<dbReference type="Proteomes" id="UP000838412">
    <property type="component" value="Chromosome 18"/>
</dbReference>
<protein>
    <submittedName>
        <fullName evidence="2">Hypp9005 protein</fullName>
    </submittedName>
</protein>
<dbReference type="OrthoDB" id="10024330at2759"/>
<proteinExistence type="predicted"/>
<dbReference type="EMBL" id="OV696703">
    <property type="protein sequence ID" value="CAH1251141.1"/>
    <property type="molecule type" value="Genomic_DNA"/>
</dbReference>
<organism evidence="2 3">
    <name type="scientific">Branchiostoma lanceolatum</name>
    <name type="common">Common lancelet</name>
    <name type="synonym">Amphioxus lanceolatum</name>
    <dbReference type="NCBI Taxonomy" id="7740"/>
    <lineage>
        <taxon>Eukaryota</taxon>
        <taxon>Metazoa</taxon>
        <taxon>Chordata</taxon>
        <taxon>Cephalochordata</taxon>
        <taxon>Leptocardii</taxon>
        <taxon>Amphioxiformes</taxon>
        <taxon>Branchiostomatidae</taxon>
        <taxon>Branchiostoma</taxon>
    </lineage>
</organism>
<evidence type="ECO:0000313" key="3">
    <source>
        <dbReference type="Proteomes" id="UP000838412"/>
    </source>
</evidence>
<feature type="compositionally biased region" description="Polar residues" evidence="1">
    <location>
        <begin position="102"/>
        <end position="120"/>
    </location>
</feature>
<keyword evidence="3" id="KW-1185">Reference proteome</keyword>
<feature type="region of interest" description="Disordered" evidence="1">
    <location>
        <begin position="175"/>
        <end position="203"/>
    </location>
</feature>
<feature type="region of interest" description="Disordered" evidence="1">
    <location>
        <begin position="94"/>
        <end position="121"/>
    </location>
</feature>
<evidence type="ECO:0000313" key="2">
    <source>
        <dbReference type="EMBL" id="CAH1251141.1"/>
    </source>
</evidence>
<dbReference type="AlphaFoldDB" id="A0A8K0EJJ8"/>
<sequence length="365" mass="40142">MICSITGATFHCQVCVIVTCTPPADTIFPSEQTHRHKALRYILRRTERTLSCGALRVTHPLSRQNLRTMSLRAWSRVSVFVFLLVATSCQEEAAEQAESDGQPDSAQDTDGQGSQDTSGDAQLRKDCCLRGEGATSGWGSCVGKARRYIKTLSLDEDKGNVCRVAFSVCCGKATPSSPDKDVKQLGGGSRASGRHRGHEPLSEAKREYYRIREECCEAGHQSLRQPGRCWPKARAHVRTLTLSKSNARMCRMLFSGCCYRASRVAKPLAPQTPGEGVRQLGGATSREGDTDQKAEEPVWKRRLTTRCCNAGKRSAAATSGSCQTRARTMARKTRARGKARRVQEEDMEACSQTFIRCCNEVPIGQ</sequence>
<reference evidence="2" key="1">
    <citation type="submission" date="2022-01" db="EMBL/GenBank/DDBJ databases">
        <authorList>
            <person name="Braso-Vives M."/>
        </authorList>
    </citation>
    <scope>NUCLEOTIDE SEQUENCE</scope>
</reference>
<feature type="region of interest" description="Disordered" evidence="1">
    <location>
        <begin position="268"/>
        <end position="295"/>
    </location>
</feature>
<name>A0A8K0EJJ8_BRALA</name>